<protein>
    <submittedName>
        <fullName evidence="3">SDR family NAD(P)-dependent oxidoreductase</fullName>
    </submittedName>
</protein>
<reference evidence="3" key="1">
    <citation type="journal article" date="2017" name="Nature">
        <title>Asgard archaea illuminate the origin of eukaryotic cellular complexity.</title>
        <authorList>
            <person name="Zaremba-Niedzwiedzka K."/>
            <person name="Caceres E.F."/>
            <person name="Saw J.H."/>
            <person name="Backstrom D."/>
            <person name="Juzokaite L."/>
            <person name="Vancaester E."/>
            <person name="Seitz K.W."/>
            <person name="Anantharaman K."/>
            <person name="Starnawski P."/>
            <person name="Kjeldsen K.U."/>
            <person name="Scott M.B."/>
            <person name="Nunoura T."/>
            <person name="Banfield J.F."/>
            <person name="Schramm A."/>
            <person name="Baker B.J."/>
            <person name="Spang A."/>
            <person name="Ettema T.J.G."/>
        </authorList>
    </citation>
    <scope>NUCLEOTIDE SEQUENCE</scope>
    <source>
        <strain evidence="3">LCB_4</strain>
    </source>
</reference>
<dbReference type="Gene3D" id="3.90.25.10">
    <property type="entry name" value="UDP-galactose 4-epimerase, domain 1"/>
    <property type="match status" value="1"/>
</dbReference>
<gene>
    <name evidence="3" type="ORF">OdinLCB4_006980</name>
</gene>
<dbReference type="InterPro" id="IPR001509">
    <property type="entry name" value="Epimerase_deHydtase"/>
</dbReference>
<dbReference type="PANTHER" id="PTHR43000">
    <property type="entry name" value="DTDP-D-GLUCOSE 4,6-DEHYDRATASE-RELATED"/>
    <property type="match status" value="1"/>
</dbReference>
<evidence type="ECO:0000313" key="4">
    <source>
        <dbReference type="Proteomes" id="UP000186851"/>
    </source>
</evidence>
<sequence length="309" mass="34395">MNILVTGGCGFIGSNLANTLARKGYTVHVIDNLSNGKLENIKENINRIIFWKGDITDKNYVDNIISQVDVIYHLAAQISVTASIKDPLKDAAVNIFGTLNILRAASNYRVKKVIYYSSAAVYGDPVYLPIDEKHPKNPSSPYGLSKLTAEKYAEFYSIFHGLNIVVIRPFNVYGPKQDPKSPYTGVISIFLDKALSGEDIQIYGDGGQCRDFIYVEDLVELSIKALSAKTPQFTVLNGACGEKTTIKSLAEKIKELTDSKSKIVHLPKREGEIYESYADITAAKQMLNFKPAYSLEEGLKKVIEYFKRE</sequence>
<organism evidence="3 4">
    <name type="scientific">Odinarchaeota yellowstonii (strain LCB_4)</name>
    <dbReference type="NCBI Taxonomy" id="1841599"/>
    <lineage>
        <taxon>Archaea</taxon>
        <taxon>Promethearchaeati</taxon>
        <taxon>Candidatus Odinarchaeota</taxon>
        <taxon>Candidatus Odinarchaeia</taxon>
        <taxon>Candidatus Odinarchaeales</taxon>
        <taxon>Candidatus Odinarchaeaceae</taxon>
        <taxon>Candidatus Odinarchaeum</taxon>
    </lineage>
</organism>
<evidence type="ECO:0000256" key="1">
    <source>
        <dbReference type="ARBA" id="ARBA00007637"/>
    </source>
</evidence>
<accession>A0AAF0D222</accession>
<dbReference type="Pfam" id="PF01370">
    <property type="entry name" value="Epimerase"/>
    <property type="match status" value="1"/>
</dbReference>
<dbReference type="AlphaFoldDB" id="A0AAF0D222"/>
<dbReference type="KEGG" id="oyw:OdinLCB4_006980"/>
<proteinExistence type="inferred from homology"/>
<evidence type="ECO:0000313" key="3">
    <source>
        <dbReference type="EMBL" id="WEU40205.1"/>
    </source>
</evidence>
<name>A0AAF0D222_ODILC</name>
<dbReference type="Gene3D" id="3.40.50.720">
    <property type="entry name" value="NAD(P)-binding Rossmann-like Domain"/>
    <property type="match status" value="1"/>
</dbReference>
<evidence type="ECO:0000259" key="2">
    <source>
        <dbReference type="Pfam" id="PF01370"/>
    </source>
</evidence>
<feature type="domain" description="NAD-dependent epimerase/dehydratase" evidence="2">
    <location>
        <begin position="3"/>
        <end position="228"/>
    </location>
</feature>
<dbReference type="Proteomes" id="UP000186851">
    <property type="component" value="Chromosome"/>
</dbReference>
<dbReference type="EMBL" id="CP091871">
    <property type="protein sequence ID" value="WEU40205.1"/>
    <property type="molecule type" value="Genomic_DNA"/>
</dbReference>
<dbReference type="InterPro" id="IPR036291">
    <property type="entry name" value="NAD(P)-bd_dom_sf"/>
</dbReference>
<comment type="similarity">
    <text evidence="1">Belongs to the NAD(P)-dependent epimerase/dehydratase family.</text>
</comment>
<reference evidence="3" key="2">
    <citation type="journal article" date="2022" name="Nat. Microbiol.">
        <title>A closed Candidatus Odinarchaeum chromosome exposes Asgard archaeal viruses.</title>
        <authorList>
            <person name="Tamarit D."/>
            <person name="Caceres E.F."/>
            <person name="Krupovic M."/>
            <person name="Nijland R."/>
            <person name="Eme L."/>
            <person name="Robinson N.P."/>
            <person name="Ettema T.J.G."/>
        </authorList>
    </citation>
    <scope>NUCLEOTIDE SEQUENCE</scope>
    <source>
        <strain evidence="3">LCB_4</strain>
    </source>
</reference>
<dbReference type="SUPFAM" id="SSF51735">
    <property type="entry name" value="NAD(P)-binding Rossmann-fold domains"/>
    <property type="match status" value="1"/>
</dbReference>